<accession>A0A0F8VXB2</accession>
<evidence type="ECO:0000256" key="2">
    <source>
        <dbReference type="ARBA" id="ARBA00022475"/>
    </source>
</evidence>
<dbReference type="GO" id="GO:0005886">
    <property type="term" value="C:plasma membrane"/>
    <property type="evidence" value="ECO:0007669"/>
    <property type="project" value="UniProtKB-SubCell"/>
</dbReference>
<sequence>MINNLFVDFGTANIQSIGLDFATLLLRITVGGILILHGFRKTNNKLQGTINWFNSLGFPFNITKGRIPAYLAAINEIMFGFLLLIGFMTQMVAIIVFSQMVVALYVAGVKEKSAFISMAGKPGVYGYELDLHYISL</sequence>
<keyword evidence="2" id="KW-1003">Cell membrane</keyword>
<dbReference type="PANTHER" id="PTHR33452">
    <property type="entry name" value="OXIDOREDUCTASE CATD-RELATED"/>
    <property type="match status" value="1"/>
</dbReference>
<evidence type="ECO:0000256" key="6">
    <source>
        <dbReference type="SAM" id="Phobius"/>
    </source>
</evidence>
<evidence type="ECO:0000313" key="7">
    <source>
        <dbReference type="EMBL" id="KKK48957.1"/>
    </source>
</evidence>
<evidence type="ECO:0000256" key="1">
    <source>
        <dbReference type="ARBA" id="ARBA00004651"/>
    </source>
</evidence>
<reference evidence="7" key="1">
    <citation type="journal article" date="2015" name="Nature">
        <title>Complex archaea that bridge the gap between prokaryotes and eukaryotes.</title>
        <authorList>
            <person name="Spang A."/>
            <person name="Saw J.H."/>
            <person name="Jorgensen S.L."/>
            <person name="Zaremba-Niedzwiedzka K."/>
            <person name="Martijn J."/>
            <person name="Lind A.E."/>
            <person name="van Eijk R."/>
            <person name="Schleper C."/>
            <person name="Guy L."/>
            <person name="Ettema T.J."/>
        </authorList>
    </citation>
    <scope>NUCLEOTIDE SEQUENCE</scope>
</reference>
<dbReference type="AlphaFoldDB" id="A0A0F8VXB2"/>
<keyword evidence="4 6" id="KW-1133">Transmembrane helix</keyword>
<dbReference type="Pfam" id="PF07681">
    <property type="entry name" value="DoxX"/>
    <property type="match status" value="1"/>
</dbReference>
<organism evidence="7">
    <name type="scientific">marine sediment metagenome</name>
    <dbReference type="NCBI Taxonomy" id="412755"/>
    <lineage>
        <taxon>unclassified sequences</taxon>
        <taxon>metagenomes</taxon>
        <taxon>ecological metagenomes</taxon>
    </lineage>
</organism>
<comment type="caution">
    <text evidence="7">The sequence shown here is derived from an EMBL/GenBank/DDBJ whole genome shotgun (WGS) entry which is preliminary data.</text>
</comment>
<comment type="subcellular location">
    <subcellularLocation>
        <location evidence="1">Cell membrane</location>
        <topology evidence="1">Multi-pass membrane protein</topology>
    </subcellularLocation>
</comment>
<proteinExistence type="predicted"/>
<feature type="transmembrane region" description="Helical" evidence="6">
    <location>
        <begin position="91"/>
        <end position="109"/>
    </location>
</feature>
<dbReference type="PANTHER" id="PTHR33452:SF1">
    <property type="entry name" value="INNER MEMBRANE PROTEIN YPHA-RELATED"/>
    <property type="match status" value="1"/>
</dbReference>
<keyword evidence="3 6" id="KW-0812">Transmembrane</keyword>
<keyword evidence="5 6" id="KW-0472">Membrane</keyword>
<evidence type="ECO:0008006" key="8">
    <source>
        <dbReference type="Google" id="ProtNLM"/>
    </source>
</evidence>
<dbReference type="EMBL" id="LAZR01068801">
    <property type="protein sequence ID" value="KKK48957.1"/>
    <property type="molecule type" value="Genomic_DNA"/>
</dbReference>
<gene>
    <name evidence="7" type="ORF">LCGC14_3139920</name>
</gene>
<feature type="transmembrane region" description="Helical" evidence="6">
    <location>
        <begin position="12"/>
        <end position="36"/>
    </location>
</feature>
<evidence type="ECO:0000256" key="5">
    <source>
        <dbReference type="ARBA" id="ARBA00023136"/>
    </source>
</evidence>
<name>A0A0F8VXB2_9ZZZZ</name>
<dbReference type="InterPro" id="IPR051907">
    <property type="entry name" value="DoxX-like_oxidoreductase"/>
</dbReference>
<dbReference type="InterPro" id="IPR032808">
    <property type="entry name" value="DoxX"/>
</dbReference>
<protein>
    <recommendedName>
        <fullName evidence="8">DoxX family protein</fullName>
    </recommendedName>
</protein>
<evidence type="ECO:0000256" key="3">
    <source>
        <dbReference type="ARBA" id="ARBA00022692"/>
    </source>
</evidence>
<evidence type="ECO:0000256" key="4">
    <source>
        <dbReference type="ARBA" id="ARBA00022989"/>
    </source>
</evidence>